<feature type="domain" description="SH3b" evidence="2">
    <location>
        <begin position="74"/>
        <end position="148"/>
    </location>
</feature>
<dbReference type="Pfam" id="PF08239">
    <property type="entry name" value="SH3_3"/>
    <property type="match status" value="2"/>
</dbReference>
<sequence>MRGLLILTVFLGSLAVGCQDSDLPQSSPISEASSPSTTTPVQTPQASSTSEAKPSTQPNTQLAESLNSERTCEISAYVIDTDPKGLNVRSGAGSNYKIIGNLPTTTAGVVVDLTASQGNWVQLTRAESPQEVEFQGTGWIYSQLLGTSTRGYGSRGVSVYKNANTQSATIGRIPEQTAVKLLSCDRTWALVEYKGLKGWIAPDAQCPSPLTTCS</sequence>
<comment type="caution">
    <text evidence="3">The sequence shown here is derived from an EMBL/GenBank/DDBJ whole genome shotgun (WGS) entry which is preliminary data.</text>
</comment>
<reference evidence="3" key="1">
    <citation type="submission" date="2021-05" db="EMBL/GenBank/DDBJ databases">
        <authorList>
            <person name="Pietrasiak N."/>
            <person name="Ward R."/>
            <person name="Stajich J.E."/>
            <person name="Kurbessoian T."/>
        </authorList>
    </citation>
    <scope>NUCLEOTIDE SEQUENCE</scope>
    <source>
        <strain evidence="3">CPER-KK1</strain>
    </source>
</reference>
<gene>
    <name evidence="3" type="ORF">KME25_19405</name>
</gene>
<feature type="compositionally biased region" description="Polar residues" evidence="1">
    <location>
        <begin position="51"/>
        <end position="68"/>
    </location>
</feature>
<dbReference type="EMBL" id="JAHHIF010000027">
    <property type="protein sequence ID" value="MBW4546589.1"/>
    <property type="molecule type" value="Genomic_DNA"/>
</dbReference>
<evidence type="ECO:0000256" key="1">
    <source>
        <dbReference type="SAM" id="MobiDB-lite"/>
    </source>
</evidence>
<proteinExistence type="predicted"/>
<feature type="region of interest" description="Disordered" evidence="1">
    <location>
        <begin position="22"/>
        <end position="68"/>
    </location>
</feature>
<dbReference type="PANTHER" id="PTHR34408:SF1">
    <property type="entry name" value="GLYCOSYL HYDROLASE FAMILY 19 DOMAIN-CONTAINING PROTEIN HI_1415"/>
    <property type="match status" value="1"/>
</dbReference>
<protein>
    <submittedName>
        <fullName evidence="3">SH3 domain-containing protein</fullName>
    </submittedName>
</protein>
<dbReference type="AlphaFoldDB" id="A0A951PNU5"/>
<dbReference type="InterPro" id="IPR003646">
    <property type="entry name" value="SH3-like_bac-type"/>
</dbReference>
<dbReference type="Gene3D" id="2.30.30.40">
    <property type="entry name" value="SH3 Domains"/>
    <property type="match status" value="2"/>
</dbReference>
<reference evidence="3" key="2">
    <citation type="journal article" date="2022" name="Microbiol. Resour. Announc.">
        <title>Metagenome Sequencing to Explore Phylogenomics of Terrestrial Cyanobacteria.</title>
        <authorList>
            <person name="Ward R.D."/>
            <person name="Stajich J.E."/>
            <person name="Johansen J.R."/>
            <person name="Huntemann M."/>
            <person name="Clum A."/>
            <person name="Foster B."/>
            <person name="Foster B."/>
            <person name="Roux S."/>
            <person name="Palaniappan K."/>
            <person name="Varghese N."/>
            <person name="Mukherjee S."/>
            <person name="Reddy T.B.K."/>
            <person name="Daum C."/>
            <person name="Copeland A."/>
            <person name="Chen I.A."/>
            <person name="Ivanova N.N."/>
            <person name="Kyrpides N.C."/>
            <person name="Shapiro N."/>
            <person name="Eloe-Fadrosh E.A."/>
            <person name="Pietrasiak N."/>
        </authorList>
    </citation>
    <scope>NUCLEOTIDE SEQUENCE</scope>
    <source>
        <strain evidence="3">CPER-KK1</strain>
    </source>
</reference>
<accession>A0A951PNU5</accession>
<name>A0A951PNU5_9CYAN</name>
<dbReference type="Proteomes" id="UP000753908">
    <property type="component" value="Unassembled WGS sequence"/>
</dbReference>
<evidence type="ECO:0000313" key="3">
    <source>
        <dbReference type="EMBL" id="MBW4546589.1"/>
    </source>
</evidence>
<dbReference type="PANTHER" id="PTHR34408">
    <property type="entry name" value="FAMILY PROTEIN, PUTATIVE-RELATED"/>
    <property type="match status" value="1"/>
</dbReference>
<evidence type="ECO:0000313" key="4">
    <source>
        <dbReference type="Proteomes" id="UP000753908"/>
    </source>
</evidence>
<organism evidence="3 4">
    <name type="scientific">Symplocastrum torsivum CPER-KK1</name>
    <dbReference type="NCBI Taxonomy" id="450513"/>
    <lineage>
        <taxon>Bacteria</taxon>
        <taxon>Bacillati</taxon>
        <taxon>Cyanobacteriota</taxon>
        <taxon>Cyanophyceae</taxon>
        <taxon>Oscillatoriophycideae</taxon>
        <taxon>Oscillatoriales</taxon>
        <taxon>Microcoleaceae</taxon>
        <taxon>Symplocastrum</taxon>
    </lineage>
</organism>
<dbReference type="PROSITE" id="PS51257">
    <property type="entry name" value="PROKAR_LIPOPROTEIN"/>
    <property type="match status" value="1"/>
</dbReference>
<dbReference type="SMART" id="SM00287">
    <property type="entry name" value="SH3b"/>
    <property type="match status" value="2"/>
</dbReference>
<evidence type="ECO:0000259" key="2">
    <source>
        <dbReference type="SMART" id="SM00287"/>
    </source>
</evidence>
<dbReference type="InterPro" id="IPR052354">
    <property type="entry name" value="Cell_Wall_Dynamics_Protein"/>
</dbReference>
<feature type="compositionally biased region" description="Low complexity" evidence="1">
    <location>
        <begin position="26"/>
        <end position="50"/>
    </location>
</feature>
<feature type="domain" description="SH3b" evidence="2">
    <location>
        <begin position="149"/>
        <end position="207"/>
    </location>
</feature>